<keyword evidence="5 7" id="KW-0496">Mitochondrion</keyword>
<comment type="function">
    <text evidence="7">Arginine methyltransferase involved in the assembly or stability of mitochondrial NADH:ubiquinone oxidoreductase complex (complex I).</text>
</comment>
<dbReference type="STRING" id="268505.A0A2A9PH71"/>
<evidence type="ECO:0000313" key="8">
    <source>
        <dbReference type="EMBL" id="PFH60554.1"/>
    </source>
</evidence>
<evidence type="ECO:0000256" key="1">
    <source>
        <dbReference type="ARBA" id="ARBA00004173"/>
    </source>
</evidence>
<comment type="subcellular location">
    <subcellularLocation>
        <location evidence="1 7">Mitochondrion</location>
    </subcellularLocation>
</comment>
<evidence type="ECO:0000256" key="5">
    <source>
        <dbReference type="ARBA" id="ARBA00023128"/>
    </source>
</evidence>
<dbReference type="AlphaFoldDB" id="A0A2A9PH71"/>
<accession>A0A2A9PH71</accession>
<dbReference type="EMBL" id="LAZP02000122">
    <property type="protein sequence ID" value="PFH60554.1"/>
    <property type="molecule type" value="Genomic_DNA"/>
</dbReference>
<evidence type="ECO:0000256" key="6">
    <source>
        <dbReference type="ARBA" id="ARBA00048612"/>
    </source>
</evidence>
<organism evidence="8 9">
    <name type="scientific">Ophiocordyceps unilateralis</name>
    <name type="common">Zombie-ant fungus</name>
    <name type="synonym">Torrubia unilateralis</name>
    <dbReference type="NCBI Taxonomy" id="268505"/>
    <lineage>
        <taxon>Eukaryota</taxon>
        <taxon>Fungi</taxon>
        <taxon>Dikarya</taxon>
        <taxon>Ascomycota</taxon>
        <taxon>Pezizomycotina</taxon>
        <taxon>Sordariomycetes</taxon>
        <taxon>Hypocreomycetidae</taxon>
        <taxon>Hypocreales</taxon>
        <taxon>Ophiocordycipitaceae</taxon>
        <taxon>Ophiocordyceps</taxon>
    </lineage>
</organism>
<dbReference type="InterPro" id="IPR038375">
    <property type="entry name" value="NDUFAF7_sf"/>
</dbReference>
<evidence type="ECO:0000313" key="9">
    <source>
        <dbReference type="Proteomes" id="UP000037136"/>
    </source>
</evidence>
<evidence type="ECO:0000256" key="4">
    <source>
        <dbReference type="ARBA" id="ARBA00022679"/>
    </source>
</evidence>
<dbReference type="OrthoDB" id="17415at2759"/>
<dbReference type="GO" id="GO:0032259">
    <property type="term" value="P:methylation"/>
    <property type="evidence" value="ECO:0007669"/>
    <property type="project" value="UniProtKB-KW"/>
</dbReference>
<comment type="caution">
    <text evidence="8">The sequence shown here is derived from an EMBL/GenBank/DDBJ whole genome shotgun (WGS) entry which is preliminary data.</text>
</comment>
<comment type="similarity">
    <text evidence="2 7">Belongs to the NDUFAF7 family.</text>
</comment>
<reference evidence="8 9" key="1">
    <citation type="journal article" date="2015" name="BMC Genomics">
        <title>Gene expression during zombie ant biting behavior reflects the complexity underlying fungal parasitic behavioral manipulation.</title>
        <authorList>
            <person name="de Bekker C."/>
            <person name="Ohm R.A."/>
            <person name="Loreto R.G."/>
            <person name="Sebastian A."/>
            <person name="Albert I."/>
            <person name="Merrow M."/>
            <person name="Brachmann A."/>
            <person name="Hughes D.P."/>
        </authorList>
    </citation>
    <scope>NUCLEOTIDE SEQUENCE [LARGE SCALE GENOMIC DNA]</scope>
    <source>
        <strain evidence="8 9">SC16a</strain>
    </source>
</reference>
<gene>
    <name evidence="8" type="ORF">XA68_10797</name>
</gene>
<dbReference type="EC" id="2.1.1.320" evidence="7"/>
<dbReference type="PANTHER" id="PTHR12049:SF5">
    <property type="entry name" value="PROTEIN ARGININE METHYLTRANSFERASE NDUFAF7 HOMOLOG, MITOCHONDRIAL"/>
    <property type="match status" value="1"/>
</dbReference>
<evidence type="ECO:0000256" key="7">
    <source>
        <dbReference type="RuleBase" id="RU364114"/>
    </source>
</evidence>
<name>A0A2A9PH71_OPHUN</name>
<dbReference type="Proteomes" id="UP000037136">
    <property type="component" value="Unassembled WGS sequence"/>
</dbReference>
<keyword evidence="4 7" id="KW-0808">Transferase</keyword>
<dbReference type="InterPro" id="IPR029063">
    <property type="entry name" value="SAM-dependent_MTases_sf"/>
</dbReference>
<keyword evidence="3 7" id="KW-0489">Methyltransferase</keyword>
<proteinExistence type="inferred from homology"/>
<protein>
    <recommendedName>
        <fullName evidence="7">Protein arginine methyltransferase NDUFAF7</fullName>
        <ecNumber evidence="7">2.1.1.320</ecNumber>
    </recommendedName>
</protein>
<dbReference type="Pfam" id="PF02636">
    <property type="entry name" value="Methyltransf_28"/>
    <property type="match status" value="1"/>
</dbReference>
<dbReference type="SUPFAM" id="SSF53335">
    <property type="entry name" value="S-adenosyl-L-methionine-dependent methyltransferases"/>
    <property type="match status" value="1"/>
</dbReference>
<dbReference type="PANTHER" id="PTHR12049">
    <property type="entry name" value="PROTEIN ARGININE METHYLTRANSFERASE NDUFAF7, MITOCHONDRIAL"/>
    <property type="match status" value="1"/>
</dbReference>
<dbReference type="InterPro" id="IPR003788">
    <property type="entry name" value="NDUFAF7"/>
</dbReference>
<evidence type="ECO:0000256" key="3">
    <source>
        <dbReference type="ARBA" id="ARBA00022603"/>
    </source>
</evidence>
<keyword evidence="9" id="KW-1185">Reference proteome</keyword>
<comment type="catalytic activity">
    <reaction evidence="6 7">
        <text>L-arginyl-[protein] + 2 S-adenosyl-L-methionine = N(omega),N(omega)'-dimethyl-L-arginyl-[protein] + 2 S-adenosyl-L-homocysteine + 2 H(+)</text>
        <dbReference type="Rhea" id="RHEA:48108"/>
        <dbReference type="Rhea" id="RHEA-COMP:10532"/>
        <dbReference type="Rhea" id="RHEA-COMP:11992"/>
        <dbReference type="ChEBI" id="CHEBI:15378"/>
        <dbReference type="ChEBI" id="CHEBI:29965"/>
        <dbReference type="ChEBI" id="CHEBI:57856"/>
        <dbReference type="ChEBI" id="CHEBI:59789"/>
        <dbReference type="ChEBI" id="CHEBI:88221"/>
        <dbReference type="EC" id="2.1.1.320"/>
    </reaction>
</comment>
<evidence type="ECO:0000256" key="2">
    <source>
        <dbReference type="ARBA" id="ARBA00005891"/>
    </source>
</evidence>
<dbReference type="GO" id="GO:0035243">
    <property type="term" value="F:protein-arginine omega-N symmetric methyltransferase activity"/>
    <property type="evidence" value="ECO:0007669"/>
    <property type="project" value="UniProtKB-EC"/>
</dbReference>
<dbReference type="GO" id="GO:0005739">
    <property type="term" value="C:mitochondrion"/>
    <property type="evidence" value="ECO:0007669"/>
    <property type="project" value="UniProtKB-SubCell"/>
</dbReference>
<dbReference type="Gene3D" id="3.40.50.12710">
    <property type="match status" value="1"/>
</dbReference>
<sequence>MLLRDFIEDSLYNPSYGYFSKQAVIFSPGEAFDFLSMRDELSFQSELGRRYTRFEDSLDEAAGRPDETRQLWHTPTELFGPVYGEAVARYLVANYRLTMYPYDDLVIFEMGAGRGTLMINILDYIRREDPSVYARTRFTVIEISAPLAALQARRLRHSAEARGHADRVDIVPVSIFDWDRYVPKPCFFLALEVFDNFAHDAVRYDASAADDDGGDSPPPPVQSQVLIDSQGDMYEFYDRHLDPVATRFFHVRDAATGGCYPRPYPRNRLLRRLASRLPFAANLSPPEYIPTRPFRA</sequence>
<reference evidence="8 9" key="2">
    <citation type="journal article" date="2017" name="Sci. Rep.">
        <title>Ant-infecting Ophiocordyceps genomes reveal a high diversity of potential behavioral manipulation genes and a possible major role for enterotoxins.</title>
        <authorList>
            <person name="de Bekker C."/>
            <person name="Ohm R.A."/>
            <person name="Evans H.C."/>
            <person name="Brachmann A."/>
            <person name="Hughes D.P."/>
        </authorList>
    </citation>
    <scope>NUCLEOTIDE SEQUENCE [LARGE SCALE GENOMIC DNA]</scope>
    <source>
        <strain evidence="8 9">SC16a</strain>
    </source>
</reference>